<dbReference type="Gene3D" id="3.40.50.2300">
    <property type="match status" value="1"/>
</dbReference>
<evidence type="ECO:0000256" key="1">
    <source>
        <dbReference type="ARBA" id="ARBA00000085"/>
    </source>
</evidence>
<dbReference type="PROSITE" id="PS51257">
    <property type="entry name" value="PROKAR_LIPOPROTEIN"/>
    <property type="match status" value="1"/>
</dbReference>
<dbReference type="CDD" id="cd00130">
    <property type="entry name" value="PAS"/>
    <property type="match status" value="1"/>
</dbReference>
<dbReference type="GO" id="GO:0000155">
    <property type="term" value="F:phosphorelay sensor kinase activity"/>
    <property type="evidence" value="ECO:0007669"/>
    <property type="project" value="InterPro"/>
</dbReference>
<dbReference type="SMART" id="SM00086">
    <property type="entry name" value="PAC"/>
    <property type="match status" value="1"/>
</dbReference>
<dbReference type="CDD" id="cd00082">
    <property type="entry name" value="HisKA"/>
    <property type="match status" value="1"/>
</dbReference>
<dbReference type="Proteomes" id="UP000269041">
    <property type="component" value="Unassembled WGS sequence"/>
</dbReference>
<dbReference type="AlphaFoldDB" id="A0A427TY86"/>
<dbReference type="PROSITE" id="PS50109">
    <property type="entry name" value="HIS_KIN"/>
    <property type="match status" value="1"/>
</dbReference>
<feature type="transmembrane region" description="Helical" evidence="9">
    <location>
        <begin position="245"/>
        <end position="267"/>
    </location>
</feature>
<keyword evidence="3 8" id="KW-0597">Phosphoprotein</keyword>
<dbReference type="InterPro" id="IPR036890">
    <property type="entry name" value="HATPase_C_sf"/>
</dbReference>
<dbReference type="EC" id="2.7.13.3" evidence="2"/>
<dbReference type="NCBIfam" id="TIGR00229">
    <property type="entry name" value="sensory_box"/>
    <property type="match status" value="1"/>
</dbReference>
<comment type="caution">
    <text evidence="14">The sequence shown here is derived from an EMBL/GenBank/DDBJ whole genome shotgun (WGS) entry which is preliminary data.</text>
</comment>
<dbReference type="SUPFAM" id="SSF47384">
    <property type="entry name" value="Homodimeric domain of signal transducing histidine kinase"/>
    <property type="match status" value="1"/>
</dbReference>
<evidence type="ECO:0000256" key="6">
    <source>
        <dbReference type="ARBA" id="ARBA00022801"/>
    </source>
</evidence>
<dbReference type="InterPro" id="IPR036097">
    <property type="entry name" value="HisK_dim/P_sf"/>
</dbReference>
<keyword evidence="7" id="KW-0902">Two-component regulatory system</keyword>
<dbReference type="PANTHER" id="PTHR43047:SF78">
    <property type="entry name" value="SENSORY_REGULATORY PROTEIN RPFC"/>
    <property type="match status" value="1"/>
</dbReference>
<keyword evidence="9" id="KW-0812">Transmembrane</keyword>
<feature type="domain" description="Histidine kinase" evidence="10">
    <location>
        <begin position="443"/>
        <end position="663"/>
    </location>
</feature>
<keyword evidence="9" id="KW-1133">Transmembrane helix</keyword>
<dbReference type="FunFam" id="3.30.565.10:FF:000010">
    <property type="entry name" value="Sensor histidine kinase RcsC"/>
    <property type="match status" value="1"/>
</dbReference>
<dbReference type="SMART" id="SM00387">
    <property type="entry name" value="HATPase_c"/>
    <property type="match status" value="1"/>
</dbReference>
<reference evidence="14 15" key="1">
    <citation type="submission" date="2018-12" db="EMBL/GenBank/DDBJ databases">
        <title>Genomic taxonomy of the Vibrionaceae family.</title>
        <authorList>
            <person name="Gomez-Gil B."/>
            <person name="Enciso-Ibarra K."/>
        </authorList>
    </citation>
    <scope>NUCLEOTIDE SEQUENCE [LARGE SCALE GENOMIC DNA]</scope>
    <source>
        <strain evidence="14 15">CAIM 594</strain>
    </source>
</reference>
<dbReference type="PANTHER" id="PTHR43047">
    <property type="entry name" value="TWO-COMPONENT HISTIDINE PROTEIN KINASE"/>
    <property type="match status" value="1"/>
</dbReference>
<protein>
    <recommendedName>
        <fullName evidence="2">histidine kinase</fullName>
        <ecNumber evidence="2">2.7.13.3</ecNumber>
    </recommendedName>
</protein>
<evidence type="ECO:0000259" key="12">
    <source>
        <dbReference type="PROSITE" id="PS50112"/>
    </source>
</evidence>
<dbReference type="PROSITE" id="PS50112">
    <property type="entry name" value="PAS"/>
    <property type="match status" value="1"/>
</dbReference>
<feature type="domain" description="PAC" evidence="13">
    <location>
        <begin position="371"/>
        <end position="425"/>
    </location>
</feature>
<dbReference type="InterPro" id="IPR003661">
    <property type="entry name" value="HisK_dim/P_dom"/>
</dbReference>
<accession>A0A427TY86</accession>
<dbReference type="SMART" id="SM00388">
    <property type="entry name" value="HisKA"/>
    <property type="match status" value="1"/>
</dbReference>
<dbReference type="PROSITE" id="PS50113">
    <property type="entry name" value="PAC"/>
    <property type="match status" value="1"/>
</dbReference>
<evidence type="ECO:0000256" key="9">
    <source>
        <dbReference type="SAM" id="Phobius"/>
    </source>
</evidence>
<evidence type="ECO:0000256" key="3">
    <source>
        <dbReference type="ARBA" id="ARBA00022553"/>
    </source>
</evidence>
<dbReference type="OrthoDB" id="9810730at2"/>
<dbReference type="PRINTS" id="PR00344">
    <property type="entry name" value="BCTRLSENSOR"/>
</dbReference>
<evidence type="ECO:0000256" key="5">
    <source>
        <dbReference type="ARBA" id="ARBA00022777"/>
    </source>
</evidence>
<dbReference type="InterPro" id="IPR035965">
    <property type="entry name" value="PAS-like_dom_sf"/>
</dbReference>
<dbReference type="SMART" id="SM00091">
    <property type="entry name" value="PAS"/>
    <property type="match status" value="1"/>
</dbReference>
<feature type="domain" description="Response regulatory" evidence="11">
    <location>
        <begin position="685"/>
        <end position="801"/>
    </location>
</feature>
<dbReference type="InterPro" id="IPR000700">
    <property type="entry name" value="PAS-assoc_C"/>
</dbReference>
<dbReference type="Pfam" id="PF02518">
    <property type="entry name" value="HATPase_c"/>
    <property type="match status" value="1"/>
</dbReference>
<dbReference type="GO" id="GO:0016787">
    <property type="term" value="F:hydrolase activity"/>
    <property type="evidence" value="ECO:0007669"/>
    <property type="project" value="UniProtKB-KW"/>
</dbReference>
<dbReference type="SUPFAM" id="SSF55874">
    <property type="entry name" value="ATPase domain of HSP90 chaperone/DNA topoisomerase II/histidine kinase"/>
    <property type="match status" value="1"/>
</dbReference>
<evidence type="ECO:0000256" key="2">
    <source>
        <dbReference type="ARBA" id="ARBA00012438"/>
    </source>
</evidence>
<dbReference type="Gene3D" id="1.10.287.130">
    <property type="match status" value="1"/>
</dbReference>
<evidence type="ECO:0000313" key="14">
    <source>
        <dbReference type="EMBL" id="RSD29507.1"/>
    </source>
</evidence>
<organism evidence="14 15">
    <name type="scientific">Vibrio pectenicida</name>
    <dbReference type="NCBI Taxonomy" id="62763"/>
    <lineage>
        <taxon>Bacteria</taxon>
        <taxon>Pseudomonadati</taxon>
        <taxon>Pseudomonadota</taxon>
        <taxon>Gammaproteobacteria</taxon>
        <taxon>Vibrionales</taxon>
        <taxon>Vibrionaceae</taxon>
        <taxon>Vibrio</taxon>
    </lineage>
</organism>
<dbReference type="InterPro" id="IPR001789">
    <property type="entry name" value="Sig_transdc_resp-reg_receiver"/>
</dbReference>
<keyword evidence="9" id="KW-0472">Membrane</keyword>
<evidence type="ECO:0000259" key="11">
    <source>
        <dbReference type="PROSITE" id="PS50110"/>
    </source>
</evidence>
<evidence type="ECO:0000313" key="15">
    <source>
        <dbReference type="Proteomes" id="UP000269041"/>
    </source>
</evidence>
<dbReference type="PROSITE" id="PS50110">
    <property type="entry name" value="RESPONSE_REGULATORY"/>
    <property type="match status" value="1"/>
</dbReference>
<dbReference type="InterPro" id="IPR005467">
    <property type="entry name" value="His_kinase_dom"/>
</dbReference>
<dbReference type="Pfam" id="PF00512">
    <property type="entry name" value="HisKA"/>
    <property type="match status" value="1"/>
</dbReference>
<keyword evidence="6" id="KW-0378">Hydrolase</keyword>
<evidence type="ECO:0000256" key="8">
    <source>
        <dbReference type="PROSITE-ProRule" id="PRU00169"/>
    </source>
</evidence>
<dbReference type="InterPro" id="IPR004358">
    <property type="entry name" value="Sig_transdc_His_kin-like_C"/>
</dbReference>
<keyword evidence="4" id="KW-0808">Transferase</keyword>
<keyword evidence="5" id="KW-0418">Kinase</keyword>
<feature type="modified residue" description="4-aspartylphosphate" evidence="8">
    <location>
        <position position="734"/>
    </location>
</feature>
<evidence type="ECO:0000256" key="4">
    <source>
        <dbReference type="ARBA" id="ARBA00022679"/>
    </source>
</evidence>
<dbReference type="InterPro" id="IPR001610">
    <property type="entry name" value="PAC"/>
</dbReference>
<dbReference type="SUPFAM" id="SSF52172">
    <property type="entry name" value="CheY-like"/>
    <property type="match status" value="1"/>
</dbReference>
<dbReference type="Gene3D" id="3.30.565.10">
    <property type="entry name" value="Histidine kinase-like ATPase, C-terminal domain"/>
    <property type="match status" value="1"/>
</dbReference>
<proteinExistence type="predicted"/>
<dbReference type="CDD" id="cd16922">
    <property type="entry name" value="HATPase_EvgS-ArcB-TorS-like"/>
    <property type="match status" value="1"/>
</dbReference>
<dbReference type="EMBL" id="RSFA01000129">
    <property type="protein sequence ID" value="RSD29507.1"/>
    <property type="molecule type" value="Genomic_DNA"/>
</dbReference>
<dbReference type="SMART" id="SM00448">
    <property type="entry name" value="REC"/>
    <property type="match status" value="1"/>
</dbReference>
<evidence type="ECO:0000256" key="7">
    <source>
        <dbReference type="ARBA" id="ARBA00023012"/>
    </source>
</evidence>
<feature type="transmembrane region" description="Helical" evidence="9">
    <location>
        <begin position="12"/>
        <end position="32"/>
    </location>
</feature>
<gene>
    <name evidence="14" type="ORF">EJA03_18360</name>
</gene>
<feature type="domain" description="PAS" evidence="12">
    <location>
        <begin position="299"/>
        <end position="370"/>
    </location>
</feature>
<dbReference type="InterPro" id="IPR000014">
    <property type="entry name" value="PAS"/>
</dbReference>
<dbReference type="InterPro" id="IPR003594">
    <property type="entry name" value="HATPase_dom"/>
</dbReference>
<dbReference type="Pfam" id="PF13426">
    <property type="entry name" value="PAS_9"/>
    <property type="match status" value="1"/>
</dbReference>
<dbReference type="Pfam" id="PF00072">
    <property type="entry name" value="Response_reg"/>
    <property type="match status" value="1"/>
</dbReference>
<evidence type="ECO:0000259" key="10">
    <source>
        <dbReference type="PROSITE" id="PS50109"/>
    </source>
</evidence>
<keyword evidence="15" id="KW-1185">Reference proteome</keyword>
<name>A0A427TY86_9VIBR</name>
<comment type="catalytic activity">
    <reaction evidence="1">
        <text>ATP + protein L-histidine = ADP + protein N-phospho-L-histidine.</text>
        <dbReference type="EC" id="2.7.13.3"/>
    </reaction>
</comment>
<dbReference type="CDD" id="cd17546">
    <property type="entry name" value="REC_hyHK_CKI1_RcsC-like"/>
    <property type="match status" value="1"/>
</dbReference>
<dbReference type="InterPro" id="IPR011006">
    <property type="entry name" value="CheY-like_superfamily"/>
</dbReference>
<dbReference type="SUPFAM" id="SSF55785">
    <property type="entry name" value="PYP-like sensor domain (PAS domain)"/>
    <property type="match status" value="1"/>
</dbReference>
<dbReference type="Gene3D" id="3.30.450.20">
    <property type="entry name" value="PAS domain"/>
    <property type="match status" value="1"/>
</dbReference>
<evidence type="ECO:0000259" key="13">
    <source>
        <dbReference type="PROSITE" id="PS50113"/>
    </source>
</evidence>
<sequence length="812" mass="90609">MFRFDKRNGMHLFSVFLIVGACVFMLASFAFVQHQARETAQIIITESLKVKFVAIERYVFEFFKLHEQRLDRVTSHSVIKGGTLEGISSADAFTDQLTQLKGTGASSYINIYDFSGGVIYQERTLPKVVDEYVISGVETEALMKGVSYSFFKTNGRNFLLLTSPILYNGYAEGLGTYVTPLDESNFFESLGTDQMHWFGIAQDRFDWNMEPPNTWQVDMFPIEGTELSLLYSVSPKLVSNAESNLIQSLLLGMAIATSISLFVMFIFGRQVLVSPFRALAESEHQLYQQSEELKVKEAESAQLARVVKYMRDAVVFTDLDTKITWVNGAFERLTGYSQAEVMGKKPSKMLQGEDTDKETTRKIREAIDRRASGFFELLNYTKNGQAYWIEIALTPIYATDGEIEGFMAVERDITQRVELESSLKIKAVEAQAANIAKSQFLAAMSHELRTPMNGILGVGELLSNTSLNTEQQDYADTLVGSGQHMLNVLNDILDFSKIEAGKFELELADFQLKDLVDRLERLYQPLCTDKQLEFTCEYFQPCQKELKADETRISQILQNLLSNAVKFTSEGSIGLSIELLEKDNQGKLTIRISDTGIGISEDKHSTIFDPFSQAEADTTRRFGGTGLGLSITRDLVKEMKGTIELTSVLGEGSQFTIALPVILTEMKNGEVQDKVVSEFDGTGLSALIAEDTRVNALVLGKFLANKGFEYEVVENGQLAVERVQQRHFDCVLMDNHMPEMDGVEATKAITDLALDDSPIIIGCTADAFEQTRQRMISEGCAEVITKPISSAQLDKVFHATFTPNNTNSAKQA</sequence>